<dbReference type="PANTHER" id="PTHR10218">
    <property type="entry name" value="GTP-BINDING PROTEIN ALPHA SUBUNIT"/>
    <property type="match status" value="1"/>
</dbReference>
<dbReference type="Pfam" id="PF00503">
    <property type="entry name" value="G-alpha"/>
    <property type="match status" value="1"/>
</dbReference>
<dbReference type="InterPro" id="IPR027417">
    <property type="entry name" value="P-loop_NTPase"/>
</dbReference>
<gene>
    <name evidence="4" type="ORF">RIMI_LOCUS14876641</name>
</gene>
<keyword evidence="2" id="KW-0342">GTP-binding</keyword>
<dbReference type="EMBL" id="CAUEEQ010039127">
    <property type="protein sequence ID" value="CAJ0954790.1"/>
    <property type="molecule type" value="Genomic_DNA"/>
</dbReference>
<name>A0ABN9M3E5_9NEOB</name>
<proteinExistence type="predicted"/>
<dbReference type="InterPro" id="IPR001019">
    <property type="entry name" value="Gprotein_alpha_su"/>
</dbReference>
<comment type="caution">
    <text evidence="4">The sequence shown here is derived from an EMBL/GenBank/DDBJ whole genome shotgun (WGS) entry which is preliminary data.</text>
</comment>
<keyword evidence="3" id="KW-0807">Transducer</keyword>
<evidence type="ECO:0000256" key="3">
    <source>
        <dbReference type="ARBA" id="ARBA00023224"/>
    </source>
</evidence>
<dbReference type="SUPFAM" id="SSF52540">
    <property type="entry name" value="P-loop containing nucleoside triphosphate hydrolases"/>
    <property type="match status" value="1"/>
</dbReference>
<evidence type="ECO:0000256" key="2">
    <source>
        <dbReference type="ARBA" id="ARBA00023134"/>
    </source>
</evidence>
<dbReference type="PANTHER" id="PTHR10218:SF217">
    <property type="entry name" value="GUANINE NUCLEOTIDE-BINDING PROTEIN SUBUNIT ALPHA-15"/>
    <property type="match status" value="1"/>
</dbReference>
<dbReference type="Gene3D" id="3.40.50.300">
    <property type="entry name" value="P-loop containing nucleotide triphosphate hydrolases"/>
    <property type="match status" value="1"/>
</dbReference>
<dbReference type="Proteomes" id="UP001176940">
    <property type="component" value="Unassembled WGS sequence"/>
</dbReference>
<keyword evidence="1" id="KW-0547">Nucleotide-binding</keyword>
<organism evidence="4 5">
    <name type="scientific">Ranitomeya imitator</name>
    <name type="common">mimic poison frog</name>
    <dbReference type="NCBI Taxonomy" id="111125"/>
    <lineage>
        <taxon>Eukaryota</taxon>
        <taxon>Metazoa</taxon>
        <taxon>Chordata</taxon>
        <taxon>Craniata</taxon>
        <taxon>Vertebrata</taxon>
        <taxon>Euteleostomi</taxon>
        <taxon>Amphibia</taxon>
        <taxon>Batrachia</taxon>
        <taxon>Anura</taxon>
        <taxon>Neobatrachia</taxon>
        <taxon>Hyloidea</taxon>
        <taxon>Dendrobatidae</taxon>
        <taxon>Dendrobatinae</taxon>
        <taxon>Ranitomeya</taxon>
    </lineage>
</organism>
<reference evidence="4" key="1">
    <citation type="submission" date="2023-07" db="EMBL/GenBank/DDBJ databases">
        <authorList>
            <person name="Stuckert A."/>
        </authorList>
    </citation>
    <scope>NUCLEOTIDE SEQUENCE</scope>
</reference>
<evidence type="ECO:0000313" key="5">
    <source>
        <dbReference type="Proteomes" id="UP001176940"/>
    </source>
</evidence>
<dbReference type="PROSITE" id="PS51882">
    <property type="entry name" value="G_ALPHA"/>
    <property type="match status" value="1"/>
</dbReference>
<sequence>MLKKMERRLERGQVNIESAGGLSNGENRMRESLALFRSIMELPWFRNTPIILFLNKTDLLAEKICFSDLGLYFPKFKGRSAKCPAHVHTHDTQGCHRCDTSQHLRSSGTVSSVPQHWMLKMPLIILRCYADDQRKQGRMLRVVFN</sequence>
<accession>A0ABN9M3E5</accession>
<keyword evidence="5" id="KW-1185">Reference proteome</keyword>
<evidence type="ECO:0000313" key="4">
    <source>
        <dbReference type="EMBL" id="CAJ0954790.1"/>
    </source>
</evidence>
<protein>
    <submittedName>
        <fullName evidence="4">Uncharacterized protein</fullName>
    </submittedName>
</protein>
<evidence type="ECO:0000256" key="1">
    <source>
        <dbReference type="ARBA" id="ARBA00022741"/>
    </source>
</evidence>